<dbReference type="InterPro" id="IPR039425">
    <property type="entry name" value="RNA_pol_sigma-70-like"/>
</dbReference>
<organism evidence="7 8">
    <name type="scientific">Parasphingorhabdus litoris</name>
    <dbReference type="NCBI Taxonomy" id="394733"/>
    <lineage>
        <taxon>Bacteria</taxon>
        <taxon>Pseudomonadati</taxon>
        <taxon>Pseudomonadota</taxon>
        <taxon>Alphaproteobacteria</taxon>
        <taxon>Sphingomonadales</taxon>
        <taxon>Sphingomonadaceae</taxon>
        <taxon>Parasphingorhabdus</taxon>
    </lineage>
</organism>
<evidence type="ECO:0000256" key="1">
    <source>
        <dbReference type="ARBA" id="ARBA00010641"/>
    </source>
</evidence>
<dbReference type="InterPro" id="IPR013325">
    <property type="entry name" value="RNA_pol_sigma_r2"/>
</dbReference>
<dbReference type="EMBL" id="BAAAEM010000002">
    <property type="protein sequence ID" value="GAA0464777.1"/>
    <property type="molecule type" value="Genomic_DNA"/>
</dbReference>
<dbReference type="Pfam" id="PF04542">
    <property type="entry name" value="Sigma70_r2"/>
    <property type="match status" value="1"/>
</dbReference>
<evidence type="ECO:0000259" key="6">
    <source>
        <dbReference type="Pfam" id="PF08281"/>
    </source>
</evidence>
<dbReference type="SUPFAM" id="SSF88946">
    <property type="entry name" value="Sigma2 domain of RNA polymerase sigma factors"/>
    <property type="match status" value="1"/>
</dbReference>
<dbReference type="NCBIfam" id="TIGR02937">
    <property type="entry name" value="sigma70-ECF"/>
    <property type="match status" value="1"/>
</dbReference>
<comment type="caution">
    <text evidence="7">The sequence shown here is derived from an EMBL/GenBank/DDBJ whole genome shotgun (WGS) entry which is preliminary data.</text>
</comment>
<dbReference type="InterPro" id="IPR013324">
    <property type="entry name" value="RNA_pol_sigma_r3/r4-like"/>
</dbReference>
<dbReference type="RefSeq" id="WP_229954280.1">
    <property type="nucleotide sequence ID" value="NZ_BAAAEM010000002.1"/>
</dbReference>
<gene>
    <name evidence="7" type="ORF">GCM10009096_01590</name>
</gene>
<feature type="domain" description="RNA polymerase sigma factor 70 region 4 type 2" evidence="6">
    <location>
        <begin position="120"/>
        <end position="166"/>
    </location>
</feature>
<dbReference type="InterPro" id="IPR007627">
    <property type="entry name" value="RNA_pol_sigma70_r2"/>
</dbReference>
<reference evidence="8" key="1">
    <citation type="journal article" date="2019" name="Int. J. Syst. Evol. Microbiol.">
        <title>The Global Catalogue of Microorganisms (GCM) 10K type strain sequencing project: providing services to taxonomists for standard genome sequencing and annotation.</title>
        <authorList>
            <consortium name="The Broad Institute Genomics Platform"/>
            <consortium name="The Broad Institute Genome Sequencing Center for Infectious Disease"/>
            <person name="Wu L."/>
            <person name="Ma J."/>
        </authorList>
    </citation>
    <scope>NUCLEOTIDE SEQUENCE [LARGE SCALE GENOMIC DNA]</scope>
    <source>
        <strain evidence="8">JCM 14162</strain>
    </source>
</reference>
<keyword evidence="8" id="KW-1185">Reference proteome</keyword>
<dbReference type="Pfam" id="PF08281">
    <property type="entry name" value="Sigma70_r4_2"/>
    <property type="match status" value="1"/>
</dbReference>
<dbReference type="InterPro" id="IPR036388">
    <property type="entry name" value="WH-like_DNA-bd_sf"/>
</dbReference>
<dbReference type="InterPro" id="IPR013249">
    <property type="entry name" value="RNA_pol_sigma70_r4_t2"/>
</dbReference>
<comment type="similarity">
    <text evidence="1">Belongs to the sigma-70 factor family. ECF subfamily.</text>
</comment>
<accession>A0ABP3JVB4</accession>
<sequence length="178" mass="20348">MARPPLKPLRSDDRVLLELWAREFGPALKSYFAKRVSSPGEADDLVQDVFVRLARRADLASIETVEGYLFQTARTSIAEYYRKRASSRADLQDMFDEDEHIVAGISIETVLADKEAVANLISALYELPEKTRDIFVLYHFEGHKQMQIAQDLNIGIRTVERHLAQANAFLLKRVGRER</sequence>
<dbReference type="Proteomes" id="UP001500713">
    <property type="component" value="Unassembled WGS sequence"/>
</dbReference>
<evidence type="ECO:0000256" key="4">
    <source>
        <dbReference type="ARBA" id="ARBA00023163"/>
    </source>
</evidence>
<dbReference type="Gene3D" id="1.10.1740.10">
    <property type="match status" value="1"/>
</dbReference>
<evidence type="ECO:0000256" key="3">
    <source>
        <dbReference type="ARBA" id="ARBA00023082"/>
    </source>
</evidence>
<dbReference type="InterPro" id="IPR014284">
    <property type="entry name" value="RNA_pol_sigma-70_dom"/>
</dbReference>
<evidence type="ECO:0000313" key="8">
    <source>
        <dbReference type="Proteomes" id="UP001500713"/>
    </source>
</evidence>
<protein>
    <submittedName>
        <fullName evidence="7">RNA polymerase sigma-70 factor</fullName>
    </submittedName>
</protein>
<proteinExistence type="inferred from homology"/>
<dbReference type="PANTHER" id="PTHR43133">
    <property type="entry name" value="RNA POLYMERASE ECF-TYPE SIGMA FACTO"/>
    <property type="match status" value="1"/>
</dbReference>
<dbReference type="PANTHER" id="PTHR43133:SF63">
    <property type="entry name" value="RNA POLYMERASE SIGMA FACTOR FECI-RELATED"/>
    <property type="match status" value="1"/>
</dbReference>
<keyword evidence="4" id="KW-0804">Transcription</keyword>
<keyword evidence="3" id="KW-0731">Sigma factor</keyword>
<feature type="domain" description="RNA polymerase sigma-70 region 2" evidence="5">
    <location>
        <begin position="22"/>
        <end position="85"/>
    </location>
</feature>
<dbReference type="Gene3D" id="1.10.10.10">
    <property type="entry name" value="Winged helix-like DNA-binding domain superfamily/Winged helix DNA-binding domain"/>
    <property type="match status" value="1"/>
</dbReference>
<evidence type="ECO:0000313" key="7">
    <source>
        <dbReference type="EMBL" id="GAA0464777.1"/>
    </source>
</evidence>
<keyword evidence="2" id="KW-0805">Transcription regulation</keyword>
<dbReference type="SUPFAM" id="SSF88659">
    <property type="entry name" value="Sigma3 and sigma4 domains of RNA polymerase sigma factors"/>
    <property type="match status" value="1"/>
</dbReference>
<evidence type="ECO:0000259" key="5">
    <source>
        <dbReference type="Pfam" id="PF04542"/>
    </source>
</evidence>
<name>A0ABP3JVB4_9SPHN</name>
<evidence type="ECO:0000256" key="2">
    <source>
        <dbReference type="ARBA" id="ARBA00023015"/>
    </source>
</evidence>